<dbReference type="OrthoDB" id="343339at2"/>
<dbReference type="GO" id="GO:0044781">
    <property type="term" value="P:bacterial-type flagellum organization"/>
    <property type="evidence" value="ECO:0007669"/>
    <property type="project" value="UniProtKB-KW"/>
</dbReference>
<sequence>MKRFQFSLETILKLREWKEDEEIRKLSVVVSELNALFTEREFNEKEIDRSYREIESSAKVGTSLSDYLSIERYIQSLMKLNEDLALKIEAKNEDVDRVRQGLILARKDKKVIEVLKENRYLEWKKKRKRQERREVEEYNSNLAASLAFAEGIGLTEPKAKGKIPKTFKILNREDGGDELMSDFKNLRDFYEKYYMGKGK</sequence>
<dbReference type="GO" id="GO:0006935">
    <property type="term" value="P:chemotaxis"/>
    <property type="evidence" value="ECO:0007669"/>
    <property type="project" value="UniProtKB-KW"/>
</dbReference>
<keyword evidence="12" id="KW-1185">Reference proteome</keyword>
<keyword evidence="10" id="KW-1006">Bacterial flagellum protein export</keyword>
<comment type="similarity">
    <text evidence="2">Belongs to the FliJ family.</text>
</comment>
<accession>A0A4R9LU56</accession>
<dbReference type="GO" id="GO:0015031">
    <property type="term" value="P:protein transport"/>
    <property type="evidence" value="ECO:0007669"/>
    <property type="project" value="UniProtKB-KW"/>
</dbReference>
<evidence type="ECO:0000256" key="7">
    <source>
        <dbReference type="ARBA" id="ARBA00022795"/>
    </source>
</evidence>
<keyword evidence="8" id="KW-0653">Protein transport</keyword>
<keyword evidence="7" id="KW-1005">Bacterial flagellum biogenesis</keyword>
<comment type="subcellular location">
    <subcellularLocation>
        <location evidence="1">Cell membrane</location>
        <topology evidence="1">Peripheral membrane protein</topology>
        <orientation evidence="1">Cytoplasmic side</orientation>
    </subcellularLocation>
</comment>
<evidence type="ECO:0000313" key="12">
    <source>
        <dbReference type="Proteomes" id="UP000298264"/>
    </source>
</evidence>
<keyword evidence="4" id="KW-0813">Transport</keyword>
<dbReference type="Pfam" id="PF02050">
    <property type="entry name" value="FliJ"/>
    <property type="match status" value="1"/>
</dbReference>
<evidence type="ECO:0000256" key="1">
    <source>
        <dbReference type="ARBA" id="ARBA00004413"/>
    </source>
</evidence>
<keyword evidence="11" id="KW-0282">Flagellum</keyword>
<dbReference type="InterPro" id="IPR053716">
    <property type="entry name" value="Flag_assembly_chemotaxis_eff"/>
</dbReference>
<dbReference type="GO" id="GO:0009288">
    <property type="term" value="C:bacterial-type flagellum"/>
    <property type="evidence" value="ECO:0007669"/>
    <property type="project" value="InterPro"/>
</dbReference>
<evidence type="ECO:0000256" key="10">
    <source>
        <dbReference type="ARBA" id="ARBA00023225"/>
    </source>
</evidence>
<comment type="caution">
    <text evidence="11">The sequence shown here is derived from an EMBL/GenBank/DDBJ whole genome shotgun (WGS) entry which is preliminary data.</text>
</comment>
<dbReference type="AlphaFoldDB" id="A0A4R9LU56"/>
<evidence type="ECO:0000256" key="4">
    <source>
        <dbReference type="ARBA" id="ARBA00022448"/>
    </source>
</evidence>
<dbReference type="Proteomes" id="UP000298264">
    <property type="component" value="Unassembled WGS sequence"/>
</dbReference>
<evidence type="ECO:0000256" key="8">
    <source>
        <dbReference type="ARBA" id="ARBA00022927"/>
    </source>
</evidence>
<evidence type="ECO:0000256" key="2">
    <source>
        <dbReference type="ARBA" id="ARBA00010004"/>
    </source>
</evidence>
<name>A0A4R9LU56_9LEPT</name>
<dbReference type="EMBL" id="RQHV01000023">
    <property type="protein sequence ID" value="TGN13775.1"/>
    <property type="molecule type" value="Genomic_DNA"/>
</dbReference>
<dbReference type="Gene3D" id="1.10.287.1700">
    <property type="match status" value="1"/>
</dbReference>
<proteinExistence type="inferred from homology"/>
<keyword evidence="11" id="KW-0966">Cell projection</keyword>
<protein>
    <recommendedName>
        <fullName evidence="3">Flagellar FliJ protein</fullName>
    </recommendedName>
</protein>
<keyword evidence="5" id="KW-1003">Cell membrane</keyword>
<dbReference type="GO" id="GO:0005886">
    <property type="term" value="C:plasma membrane"/>
    <property type="evidence" value="ECO:0007669"/>
    <property type="project" value="UniProtKB-SubCell"/>
</dbReference>
<keyword evidence="9" id="KW-0472">Membrane</keyword>
<dbReference type="RefSeq" id="WP_135763003.1">
    <property type="nucleotide sequence ID" value="NZ_RQHV01000023.1"/>
</dbReference>
<dbReference type="InterPro" id="IPR012823">
    <property type="entry name" value="Flagell_FliJ"/>
</dbReference>
<evidence type="ECO:0000256" key="3">
    <source>
        <dbReference type="ARBA" id="ARBA00020392"/>
    </source>
</evidence>
<dbReference type="GO" id="GO:0071973">
    <property type="term" value="P:bacterial-type flagellum-dependent cell motility"/>
    <property type="evidence" value="ECO:0007669"/>
    <property type="project" value="InterPro"/>
</dbReference>
<evidence type="ECO:0000313" key="11">
    <source>
        <dbReference type="EMBL" id="TGN13775.1"/>
    </source>
</evidence>
<organism evidence="11 12">
    <name type="scientific">Leptospira ilyithenensis</name>
    <dbReference type="NCBI Taxonomy" id="2484901"/>
    <lineage>
        <taxon>Bacteria</taxon>
        <taxon>Pseudomonadati</taxon>
        <taxon>Spirochaetota</taxon>
        <taxon>Spirochaetia</taxon>
        <taxon>Leptospirales</taxon>
        <taxon>Leptospiraceae</taxon>
        <taxon>Leptospira</taxon>
    </lineage>
</organism>
<reference evidence="11" key="1">
    <citation type="journal article" date="2019" name="PLoS Negl. Trop. Dis.">
        <title>Revisiting the worldwide diversity of Leptospira species in the environment.</title>
        <authorList>
            <person name="Vincent A.T."/>
            <person name="Schiettekatte O."/>
            <person name="Bourhy P."/>
            <person name="Veyrier F.J."/>
            <person name="Picardeau M."/>
        </authorList>
    </citation>
    <scope>NUCLEOTIDE SEQUENCE [LARGE SCALE GENOMIC DNA]</scope>
    <source>
        <strain evidence="11">201400974</strain>
    </source>
</reference>
<evidence type="ECO:0000256" key="6">
    <source>
        <dbReference type="ARBA" id="ARBA00022500"/>
    </source>
</evidence>
<keyword evidence="6" id="KW-0145">Chemotaxis</keyword>
<keyword evidence="11" id="KW-0969">Cilium</keyword>
<evidence type="ECO:0000256" key="9">
    <source>
        <dbReference type="ARBA" id="ARBA00023136"/>
    </source>
</evidence>
<gene>
    <name evidence="11" type="primary">fliJ</name>
    <name evidence="11" type="ORF">EHS11_03365</name>
</gene>
<evidence type="ECO:0000256" key="5">
    <source>
        <dbReference type="ARBA" id="ARBA00022475"/>
    </source>
</evidence>
<dbReference type="NCBIfam" id="TIGR02473">
    <property type="entry name" value="flagell_FliJ"/>
    <property type="match status" value="1"/>
</dbReference>